<dbReference type="Proteomes" id="UP001230951">
    <property type="component" value="Unassembled WGS sequence"/>
</dbReference>
<evidence type="ECO:0000313" key="4">
    <source>
        <dbReference type="EMBL" id="MDP9904644.1"/>
    </source>
</evidence>
<reference evidence="4 6" key="1">
    <citation type="submission" date="2023-07" db="EMBL/GenBank/DDBJ databases">
        <title>Sorghum-associated microbial communities from plants grown in Nebraska, USA.</title>
        <authorList>
            <person name="Schachtman D."/>
        </authorList>
    </citation>
    <scope>NUCLEOTIDE SEQUENCE</scope>
    <source>
        <strain evidence="4">DS1006</strain>
        <strain evidence="5 6">DS1016</strain>
    </source>
</reference>
<dbReference type="EMBL" id="JAUSRG010000003">
    <property type="protein sequence ID" value="MDP9904644.1"/>
    <property type="molecule type" value="Genomic_DNA"/>
</dbReference>
<evidence type="ECO:0000259" key="3">
    <source>
        <dbReference type="Pfam" id="PF13579"/>
    </source>
</evidence>
<organism evidence="4 7">
    <name type="scientific">Arthrobacter bambusae</name>
    <dbReference type="NCBI Taxonomy" id="1338426"/>
    <lineage>
        <taxon>Bacteria</taxon>
        <taxon>Bacillati</taxon>
        <taxon>Actinomycetota</taxon>
        <taxon>Actinomycetes</taxon>
        <taxon>Micrococcales</taxon>
        <taxon>Micrococcaceae</taxon>
        <taxon>Arthrobacter</taxon>
    </lineage>
</organism>
<dbReference type="AlphaFoldDB" id="A0AAW8DHB4"/>
<keyword evidence="2" id="KW-0808">Transferase</keyword>
<proteinExistence type="predicted"/>
<gene>
    <name evidence="4" type="ORF">J2S90_001599</name>
    <name evidence="5" type="ORF">J2S93_002354</name>
</gene>
<dbReference type="GO" id="GO:0009103">
    <property type="term" value="P:lipopolysaccharide biosynthetic process"/>
    <property type="evidence" value="ECO:0007669"/>
    <property type="project" value="TreeGrafter"/>
</dbReference>
<dbReference type="PANTHER" id="PTHR46401:SF2">
    <property type="entry name" value="GLYCOSYLTRANSFERASE WBBK-RELATED"/>
    <property type="match status" value="1"/>
</dbReference>
<keyword evidence="6" id="KW-1185">Reference proteome</keyword>
<evidence type="ECO:0000256" key="2">
    <source>
        <dbReference type="ARBA" id="ARBA00022679"/>
    </source>
</evidence>
<dbReference type="EMBL" id="JAUSTF010000004">
    <property type="protein sequence ID" value="MDQ0180927.1"/>
    <property type="molecule type" value="Genomic_DNA"/>
</dbReference>
<dbReference type="InterPro" id="IPR028098">
    <property type="entry name" value="Glyco_trans_4-like_N"/>
</dbReference>
<keyword evidence="1" id="KW-0328">Glycosyltransferase</keyword>
<evidence type="ECO:0000313" key="7">
    <source>
        <dbReference type="Proteomes" id="UP001242995"/>
    </source>
</evidence>
<evidence type="ECO:0000313" key="5">
    <source>
        <dbReference type="EMBL" id="MDQ0180927.1"/>
    </source>
</evidence>
<accession>A0AAW8DHB4</accession>
<dbReference type="CDD" id="cd03794">
    <property type="entry name" value="GT4_WbuB-like"/>
    <property type="match status" value="1"/>
</dbReference>
<sequence length="301" mass="32510">MTSAAVALGNRYLFKTPYVLHIQDLWPESVIDSGMVSAGWKGKALHALIGFGLRPIYRGAKHIIVISSGMKDALIERGVDASKISVVLNWDGNENPDPAGISTSSIIERTAESAIAGIHCIYAGNIGQMQDVETIVRAASLVENEFPIRISIYGSGVAESAISSLIKDLGLKSVQLMGRVSQDKMAEIYDQADFLFVTLKDRPVFRMTIPSKFQASMANGVPVITTVQGDLAEICIDSGVGFVANAEDPRSLADVLRKANALDSEARARMSLRAEQYYRDEMSAELALGRVACVLESASKR</sequence>
<comment type="caution">
    <text evidence="4">The sequence shown here is derived from an EMBL/GenBank/DDBJ whole genome shotgun (WGS) entry which is preliminary data.</text>
</comment>
<dbReference type="GO" id="GO:0016757">
    <property type="term" value="F:glycosyltransferase activity"/>
    <property type="evidence" value="ECO:0007669"/>
    <property type="project" value="UniProtKB-KW"/>
</dbReference>
<dbReference type="SUPFAM" id="SSF53756">
    <property type="entry name" value="UDP-Glycosyltransferase/glycogen phosphorylase"/>
    <property type="match status" value="1"/>
</dbReference>
<feature type="domain" description="Glycosyltransferase subfamily 4-like N-terminal" evidence="3">
    <location>
        <begin position="4"/>
        <end position="90"/>
    </location>
</feature>
<dbReference type="PANTHER" id="PTHR46401">
    <property type="entry name" value="GLYCOSYLTRANSFERASE WBBK-RELATED"/>
    <property type="match status" value="1"/>
</dbReference>
<dbReference type="Pfam" id="PF13579">
    <property type="entry name" value="Glyco_trans_4_4"/>
    <property type="match status" value="1"/>
</dbReference>
<dbReference type="Proteomes" id="UP001242995">
    <property type="component" value="Unassembled WGS sequence"/>
</dbReference>
<protein>
    <submittedName>
        <fullName evidence="4">Glycosyltransferase involved in cell wall biosynthesis</fullName>
    </submittedName>
</protein>
<dbReference type="Pfam" id="PF13692">
    <property type="entry name" value="Glyco_trans_1_4"/>
    <property type="match status" value="1"/>
</dbReference>
<dbReference type="Gene3D" id="3.40.50.2000">
    <property type="entry name" value="Glycogen Phosphorylase B"/>
    <property type="match status" value="2"/>
</dbReference>
<evidence type="ECO:0000313" key="6">
    <source>
        <dbReference type="Proteomes" id="UP001230951"/>
    </source>
</evidence>
<evidence type="ECO:0000256" key="1">
    <source>
        <dbReference type="ARBA" id="ARBA00022676"/>
    </source>
</evidence>
<name>A0AAW8DHB4_9MICC</name>